<reference evidence="1" key="1">
    <citation type="submission" date="2023-10" db="EMBL/GenBank/DDBJ databases">
        <authorList>
            <person name="Rodriguez Cubillos JULIANA M."/>
            <person name="De Vega J."/>
        </authorList>
    </citation>
    <scope>NUCLEOTIDE SEQUENCE</scope>
</reference>
<evidence type="ECO:0000313" key="1">
    <source>
        <dbReference type="EMBL" id="CAJ2652832.1"/>
    </source>
</evidence>
<comment type="caution">
    <text evidence="1">The sequence shown here is derived from an EMBL/GenBank/DDBJ whole genome shotgun (WGS) entry which is preliminary data.</text>
</comment>
<protein>
    <submittedName>
        <fullName evidence="1">Uncharacterized protein</fullName>
    </submittedName>
</protein>
<gene>
    <name evidence="1" type="ORF">MILVUS5_LOCUS20262</name>
</gene>
<dbReference type="EMBL" id="CASHSV030000206">
    <property type="protein sequence ID" value="CAJ2652832.1"/>
    <property type="molecule type" value="Genomic_DNA"/>
</dbReference>
<name>A0ACB0KB51_TRIPR</name>
<organism evidence="1 2">
    <name type="scientific">Trifolium pratense</name>
    <name type="common">Red clover</name>
    <dbReference type="NCBI Taxonomy" id="57577"/>
    <lineage>
        <taxon>Eukaryota</taxon>
        <taxon>Viridiplantae</taxon>
        <taxon>Streptophyta</taxon>
        <taxon>Embryophyta</taxon>
        <taxon>Tracheophyta</taxon>
        <taxon>Spermatophyta</taxon>
        <taxon>Magnoliopsida</taxon>
        <taxon>eudicotyledons</taxon>
        <taxon>Gunneridae</taxon>
        <taxon>Pentapetalae</taxon>
        <taxon>rosids</taxon>
        <taxon>fabids</taxon>
        <taxon>Fabales</taxon>
        <taxon>Fabaceae</taxon>
        <taxon>Papilionoideae</taxon>
        <taxon>50 kb inversion clade</taxon>
        <taxon>NPAAA clade</taxon>
        <taxon>Hologalegina</taxon>
        <taxon>IRL clade</taxon>
        <taxon>Trifolieae</taxon>
        <taxon>Trifolium</taxon>
    </lineage>
</organism>
<accession>A0ACB0KB51</accession>
<dbReference type="Proteomes" id="UP001177021">
    <property type="component" value="Unassembled WGS sequence"/>
</dbReference>
<keyword evidence="2" id="KW-1185">Reference proteome</keyword>
<evidence type="ECO:0000313" key="2">
    <source>
        <dbReference type="Proteomes" id="UP001177021"/>
    </source>
</evidence>
<sequence length="71" mass="8329">MGTSARLEPYSQKLCLTVILMLEFSAEIVFCFRSYPGRSCDFFESDTSWRCTMLQRLSLVRHSPLHPLRRI</sequence>
<proteinExistence type="predicted"/>